<evidence type="ECO:0000256" key="3">
    <source>
        <dbReference type="ARBA" id="ARBA00022842"/>
    </source>
</evidence>
<reference evidence="5 6" key="1">
    <citation type="journal article" date="2008" name="PLoS Genet.">
        <title>Genomic islands in the pathogenic filamentous fungus Aspergillus fumigatus.</title>
        <authorList>
            <person name="Fedorova N.D."/>
            <person name="Khaldi N."/>
            <person name="Joardar V.S."/>
            <person name="Maiti R."/>
            <person name="Amedeo P."/>
            <person name="Anderson M.J."/>
            <person name="Crabtree J."/>
            <person name="Silva J.C."/>
            <person name="Badger J.H."/>
            <person name="Albarraq A."/>
            <person name="Angiuoli S."/>
            <person name="Bussey H."/>
            <person name="Bowyer P."/>
            <person name="Cotty P.J."/>
            <person name="Dyer P.S."/>
            <person name="Egan A."/>
            <person name="Galens K."/>
            <person name="Fraser-Liggett C.M."/>
            <person name="Haas B.J."/>
            <person name="Inman J.M."/>
            <person name="Kent R."/>
            <person name="Lemieux S."/>
            <person name="Malavazi I."/>
            <person name="Orvis J."/>
            <person name="Roemer T."/>
            <person name="Ronning C.M."/>
            <person name="Sundaram J.P."/>
            <person name="Sutton G."/>
            <person name="Turner G."/>
            <person name="Venter J.C."/>
            <person name="White O.R."/>
            <person name="Whitty B.R."/>
            <person name="Youngman P."/>
            <person name="Wolfe K.H."/>
            <person name="Goldman G.H."/>
            <person name="Wortman J.R."/>
            <person name="Jiang B."/>
            <person name="Denning D.W."/>
            <person name="Nierman W.C."/>
        </authorList>
    </citation>
    <scope>NUCLEOTIDE SEQUENCE [LARGE SCALE GENOMIC DNA]</scope>
    <source>
        <strain evidence="6">ATCC 1007 / CBS 513.65 / DSM 816 / NCTC 3887 / NRRL 1</strain>
    </source>
</reference>
<keyword evidence="3" id="KW-0460">Magnesium</keyword>
<feature type="region of interest" description="Disordered" evidence="4">
    <location>
        <begin position="1"/>
        <end position="21"/>
    </location>
</feature>
<dbReference type="InterPro" id="IPR033749">
    <property type="entry name" value="Polyprenyl_synt_CS"/>
</dbReference>
<keyword evidence="2" id="KW-0479">Metal-binding</keyword>
<dbReference type="Pfam" id="PF19086">
    <property type="entry name" value="Terpene_syn_C_2"/>
    <property type="match status" value="1"/>
</dbReference>
<dbReference type="GO" id="GO:0004659">
    <property type="term" value="F:prenyltransferase activity"/>
    <property type="evidence" value="ECO:0007669"/>
    <property type="project" value="InterPro"/>
</dbReference>
<keyword evidence="1" id="KW-0808">Transferase</keyword>
<dbReference type="Pfam" id="PF00348">
    <property type="entry name" value="polyprenyl_synt"/>
    <property type="match status" value="1"/>
</dbReference>
<evidence type="ECO:0000313" key="6">
    <source>
        <dbReference type="Proteomes" id="UP000006701"/>
    </source>
</evidence>
<evidence type="ECO:0000313" key="5">
    <source>
        <dbReference type="EMBL" id="EAW14129.1"/>
    </source>
</evidence>
<dbReference type="GeneID" id="4708102"/>
<dbReference type="KEGG" id="act:ACLA_071620"/>
<dbReference type="SUPFAM" id="SSF48576">
    <property type="entry name" value="Terpenoid synthases"/>
    <property type="match status" value="2"/>
</dbReference>
<dbReference type="SFLD" id="SFLDS00005">
    <property type="entry name" value="Isoprenoid_Synthase_Type_I"/>
    <property type="match status" value="1"/>
</dbReference>
<dbReference type="PANTHER" id="PTHR12001:SF44">
    <property type="entry name" value="GERANYLGERANYL PYROPHOSPHATE SYNTHASE"/>
    <property type="match status" value="1"/>
</dbReference>
<dbReference type="VEuPathDB" id="FungiDB:ACLA_071620"/>
<evidence type="ECO:0000256" key="4">
    <source>
        <dbReference type="SAM" id="MobiDB-lite"/>
    </source>
</evidence>
<dbReference type="eggNOG" id="KOG0777">
    <property type="taxonomic scope" value="Eukaryota"/>
</dbReference>
<keyword evidence="6" id="KW-1185">Reference proteome</keyword>
<dbReference type="OMA" id="YSFHREF"/>
<accession>A1C6V8</accession>
<dbReference type="PROSITE" id="PS00723">
    <property type="entry name" value="POLYPRENYL_SYNTHASE_1"/>
    <property type="match status" value="1"/>
</dbReference>
<dbReference type="STRING" id="344612.A1C6V8"/>
<gene>
    <name evidence="5" type="ORF">ACLA_071620</name>
</gene>
<dbReference type="HOGENOM" id="CLU_014015_10_0_1"/>
<organism evidence="5 6">
    <name type="scientific">Aspergillus clavatus (strain ATCC 1007 / CBS 513.65 / DSM 816 / NCTC 3887 / NRRL 1 / QM 1276 / 107)</name>
    <dbReference type="NCBI Taxonomy" id="344612"/>
    <lineage>
        <taxon>Eukaryota</taxon>
        <taxon>Fungi</taxon>
        <taxon>Dikarya</taxon>
        <taxon>Ascomycota</taxon>
        <taxon>Pezizomycotina</taxon>
        <taxon>Eurotiomycetes</taxon>
        <taxon>Eurotiomycetidae</taxon>
        <taxon>Eurotiales</taxon>
        <taxon>Aspergillaceae</taxon>
        <taxon>Aspergillus</taxon>
        <taxon>Aspergillus subgen. Fumigati</taxon>
    </lineage>
</organism>
<dbReference type="GO" id="GO:0046872">
    <property type="term" value="F:metal ion binding"/>
    <property type="evidence" value="ECO:0007669"/>
    <property type="project" value="UniProtKB-KW"/>
</dbReference>
<dbReference type="RefSeq" id="XP_001275555.1">
    <property type="nucleotide sequence ID" value="XM_001275554.1"/>
</dbReference>
<dbReference type="GO" id="GO:0008299">
    <property type="term" value="P:isoprenoid biosynthetic process"/>
    <property type="evidence" value="ECO:0007669"/>
    <property type="project" value="InterPro"/>
</dbReference>
<name>A1C6V8_ASPCL</name>
<dbReference type="GO" id="GO:0043386">
    <property type="term" value="P:mycotoxin biosynthetic process"/>
    <property type="evidence" value="ECO:0007669"/>
    <property type="project" value="UniProtKB-ARBA"/>
</dbReference>
<dbReference type="AlphaFoldDB" id="A1C6V8"/>
<proteinExistence type="predicted"/>
<dbReference type="InterPro" id="IPR008949">
    <property type="entry name" value="Isoprenoid_synthase_dom_sf"/>
</dbReference>
<evidence type="ECO:0000256" key="2">
    <source>
        <dbReference type="ARBA" id="ARBA00022723"/>
    </source>
</evidence>
<dbReference type="Gene3D" id="1.10.600.10">
    <property type="entry name" value="Farnesyl Diphosphate Synthase"/>
    <property type="match status" value="2"/>
</dbReference>
<dbReference type="InterPro" id="IPR000092">
    <property type="entry name" value="Polyprenyl_synt"/>
</dbReference>
<dbReference type="PANTHER" id="PTHR12001">
    <property type="entry name" value="GERANYLGERANYL PYROPHOSPHATE SYNTHASE"/>
    <property type="match status" value="1"/>
</dbReference>
<dbReference type="Proteomes" id="UP000006701">
    <property type="component" value="Unassembled WGS sequence"/>
</dbReference>
<dbReference type="EMBL" id="DS027045">
    <property type="protein sequence ID" value="EAW14129.1"/>
    <property type="molecule type" value="Genomic_DNA"/>
</dbReference>
<protein>
    <submittedName>
        <fullName evidence="5">Geranylgeranyl pyrophosphate synthase</fullName>
    </submittedName>
</protein>
<dbReference type="GO" id="GO:0046165">
    <property type="term" value="P:alcohol biosynthetic process"/>
    <property type="evidence" value="ECO:0007669"/>
    <property type="project" value="UniProtKB-ARBA"/>
</dbReference>
<sequence length="700" mass="78544">MSAFPDYPFLYSDPPDPNEQPPSTFFNSLPYRKSRFHDAAVATSLAVVRRTADSLGVDFNSLVQKGCVTSTGHMISWTAPEWPPILVPLLTEMCESLLHYDDAIDTLDIKNKRDALTDATLGLLRMWKLNEAPHFDADVNKTFISNIESLLESTPELRTLILKTFIETIMAQATSIQSGVSFEEYKKARMASSTIRPAWGLVALIQGLRITEEEKQSVAPILDYGVMSGSLSNDYYSFHREFDEHMKSGTLDAIHNAMALLMTEYGYSEEEAGDILKQEVLAAEKQLMQHYEAWEASDAPKSDNIRSYVVLFILAVGGGNYWQSQSSRYRNEGMTTTIEDRARLLQPRREHLLRLEGYPSPANLDGSCPLSEVIGRTAVSEAQTVLATNSHSTKGDIFARFQPADADKICMAPFDYIKSLPGKNTLGRFIDCLRAWFNLRDEHIAILTKIAVMLFNSTLLLDDIEDGSALRRGQPAAHVKFGVGQTVNSATFLHAEAVSLVLEHLGPDCLNIVLDEIKTLARGQALDLHWTFIQARPTVNEYLTMVDHKTGGFFRLVLRAMGSLSSTAVDSDLEHLVTLMGRYYQIRDDHQNLASDEYTAKKGFCDDLSEGKFSFPIIHLLQHSSKANTLFKLIYDRQNGDISHADKLYVLTEMKECESLTYASEVLDELFTSIVETLDRLEEKMGQNKQLRCLILSLKL</sequence>
<evidence type="ECO:0000256" key="1">
    <source>
        <dbReference type="ARBA" id="ARBA00022679"/>
    </source>
</evidence>
<dbReference type="OrthoDB" id="6921389at2759"/>